<evidence type="ECO:0000313" key="11">
    <source>
        <dbReference type="Proteomes" id="UP000019377"/>
    </source>
</evidence>
<keyword evidence="5" id="KW-0653">Protein transport</keyword>
<evidence type="ECO:0000256" key="3">
    <source>
        <dbReference type="ARBA" id="ARBA00020983"/>
    </source>
</evidence>
<dbReference type="RefSeq" id="XP_016290008.1">
    <property type="nucleotide sequence ID" value="XM_016439220.1"/>
</dbReference>
<dbReference type="GO" id="GO:0015031">
    <property type="term" value="P:protein transport"/>
    <property type="evidence" value="ECO:0007669"/>
    <property type="project" value="UniProtKB-KW"/>
</dbReference>
<evidence type="ECO:0000256" key="9">
    <source>
        <dbReference type="SAM" id="MobiDB-lite"/>
    </source>
</evidence>
<keyword evidence="4" id="KW-0813">Transport</keyword>
<keyword evidence="6" id="KW-0333">Golgi apparatus</keyword>
<dbReference type="STRING" id="1365824.V5ESU8"/>
<accession>V5ESU8</accession>
<proteinExistence type="inferred from homology"/>
<evidence type="ECO:0000256" key="7">
    <source>
        <dbReference type="ARBA" id="ARBA00023136"/>
    </source>
</evidence>
<dbReference type="EMBL" id="KI545893">
    <property type="protein sequence ID" value="EST05019.1"/>
    <property type="molecule type" value="Genomic_DNA"/>
</dbReference>
<feature type="compositionally biased region" description="Basic and acidic residues" evidence="9">
    <location>
        <begin position="1107"/>
        <end position="1116"/>
    </location>
</feature>
<name>V5ESU8_KALBG</name>
<feature type="compositionally biased region" description="Low complexity" evidence="9">
    <location>
        <begin position="955"/>
        <end position="966"/>
    </location>
</feature>
<comment type="similarity">
    <text evidence="2">Belongs to the COG8 family.</text>
</comment>
<feature type="compositionally biased region" description="Basic and acidic residues" evidence="9">
    <location>
        <begin position="701"/>
        <end position="903"/>
    </location>
</feature>
<feature type="compositionally biased region" description="Low complexity" evidence="9">
    <location>
        <begin position="1053"/>
        <end position="1072"/>
    </location>
</feature>
<dbReference type="InterPro" id="IPR007255">
    <property type="entry name" value="COG8"/>
</dbReference>
<sequence>MPTSIAAPSAASDAMAHGSLASLIHNAAQSADSPISADALSTKESASYIRSLSNFSLSDLRAQPQQLQSKSEALHQQLSELCISQTDAFIHIQQAEQEFSPFLDSLSTHLDDLITQTLPDLQKAADVFEAASKPVLAERERLQNVTDQYERGHLSDLLEIPTLIHTCVKAGQHSDAIQLAEHLVGLLNSLGDAHVAHDDLGASVHTSGLNHGQRSTYFSLLIEALSHLSTMKNDLVSSFSSPGLKLPAARRSVSILRKLNTFESQLSQIADRHVVLASAQSNLLAVSLGMSENQLCLAFLKARIRSFYSALDAMGSPSSFSSEAYLRRYIDLWREEMADTLGMAFPLFIDESSSSSQARSSDTSQPDMVTPAHLLSSFATSGLVRLRDTVSVQLQVAARKTDPSSSASSSLETLAETLANIHTQLSYASVSLTRFGFDFGKLLFAPALSAGAEETTTALSSIEAIWLDVLSRSLDQTFASLHGQLDQHMQSNETSLPSRWFTSSKLPRSALEDLYSVSADNAEMSAYDDFSRPNIELVDYPLFAKLLNQLMDWINALQVFAPVSLASILSQTLDRHLASITQRLLTQTPKSIAKLDRNVPYADLLLADQDAQSLLLHLDDEPVVRQGLQKQLIQDRESAILGKVLGMWHSSVVSWTLQVVQSQVFDLSDGTGAREADSAWNQAQEWISSTRSNILQSSKQRRLDATRRQKAHDDAVEAARVEAEEQVRREAEEAARKKAEEEARQQAEAESKRKAEEEAKRKAEEEAERKKKAEDEAKKKAADEAKRKAEEQANKKAEQEAKRKAEEEARKEADAEAKRKAEEEEEQARLKAEEEKKKKDEAEAARLKAEEEERLKAEAEAQEALARKKTEENAAEAKAEQEAREAASKKKAKEEAAAAKAEAEAQQAARKQAEEEAARAKAENDDQEAASKKQAEEAAAAKAAKTKADELARSEAAGKQAQEAAKTVADQPAAADASKHTEQEPGAVPSEAAAPQAVAQTQAETQVAAEPQGAPSMQIPASAPEQRSSSPAPKKFSLADKLRQRKEERDRAAAAAAKAAEPEDTASAADPAVEPKQAQSDSKTGAEAEASKQGVQKEASASLSEGTKAESSKEGVEEPSVSQPDAVETVKAEAVGEEAADEGEADEEDDKAADGEESGGNTPATPTTPNPADGNGGGSSKKKKKNKKKKK</sequence>
<evidence type="ECO:0000313" key="10">
    <source>
        <dbReference type="EMBL" id="EST05019.1"/>
    </source>
</evidence>
<dbReference type="PANTHER" id="PTHR21311:SF0">
    <property type="entry name" value="CONSERVED OLIGOMERIC GOLGI COMPLEX SUBUNIT 8"/>
    <property type="match status" value="1"/>
</dbReference>
<feature type="compositionally biased region" description="Low complexity" evidence="9">
    <location>
        <begin position="987"/>
        <end position="1012"/>
    </location>
</feature>
<evidence type="ECO:0000256" key="6">
    <source>
        <dbReference type="ARBA" id="ARBA00023034"/>
    </source>
</evidence>
<evidence type="ECO:0000256" key="4">
    <source>
        <dbReference type="ARBA" id="ARBA00022448"/>
    </source>
</evidence>
<evidence type="ECO:0000256" key="2">
    <source>
        <dbReference type="ARBA" id="ARBA00006419"/>
    </source>
</evidence>
<keyword evidence="11" id="KW-1185">Reference proteome</keyword>
<feature type="compositionally biased region" description="Basic and acidic residues" evidence="9">
    <location>
        <begin position="1037"/>
        <end position="1052"/>
    </location>
</feature>
<dbReference type="PANTHER" id="PTHR21311">
    <property type="entry name" value="CONSERVED OLIGOMERIC GOLGI COMPLEX COMPONENT 8"/>
    <property type="match status" value="1"/>
</dbReference>
<reference evidence="11" key="1">
    <citation type="journal article" date="2013" name="Genome Announc.">
        <title>Draft genome sequence of Pseudozyma brasiliensis sp. nov. strain GHG001, a high producer of endo-1,4-xylanase isolated from an insect pest of sugarcane.</title>
        <authorList>
            <person name="Oliveira J.V.D.C."/>
            <person name="dos Santos R.A.C."/>
            <person name="Borges T.A."/>
            <person name="Riano-Pachon D.M."/>
            <person name="Goldman G.H."/>
        </authorList>
    </citation>
    <scope>NUCLEOTIDE SEQUENCE [LARGE SCALE GENOMIC DNA]</scope>
    <source>
        <strain evidence="11">GHG001</strain>
    </source>
</reference>
<organism evidence="10 11">
    <name type="scientific">Kalmanozyma brasiliensis (strain GHG001)</name>
    <name type="common">Yeast</name>
    <name type="synonym">Pseudozyma brasiliensis</name>
    <dbReference type="NCBI Taxonomy" id="1365824"/>
    <lineage>
        <taxon>Eukaryota</taxon>
        <taxon>Fungi</taxon>
        <taxon>Dikarya</taxon>
        <taxon>Basidiomycota</taxon>
        <taxon>Ustilaginomycotina</taxon>
        <taxon>Ustilaginomycetes</taxon>
        <taxon>Ustilaginales</taxon>
        <taxon>Ustilaginaceae</taxon>
        <taxon>Kalmanozyma</taxon>
    </lineage>
</organism>
<dbReference type="GO" id="GO:0017119">
    <property type="term" value="C:Golgi transport complex"/>
    <property type="evidence" value="ECO:0007669"/>
    <property type="project" value="InterPro"/>
</dbReference>
<dbReference type="GeneID" id="27421929"/>
<evidence type="ECO:0000256" key="5">
    <source>
        <dbReference type="ARBA" id="ARBA00022927"/>
    </source>
</evidence>
<dbReference type="GO" id="GO:0006891">
    <property type="term" value="P:intra-Golgi vesicle-mediated transport"/>
    <property type="evidence" value="ECO:0007669"/>
    <property type="project" value="TreeGrafter"/>
</dbReference>
<gene>
    <name evidence="10" type="ORF">PSEUBRA_SCAF7g04548</name>
</gene>
<dbReference type="OrthoDB" id="1661054at2759"/>
<dbReference type="eggNOG" id="KOG2069">
    <property type="taxonomic scope" value="Eukaryota"/>
</dbReference>
<dbReference type="GO" id="GO:0000139">
    <property type="term" value="C:Golgi membrane"/>
    <property type="evidence" value="ECO:0007669"/>
    <property type="project" value="UniProtKB-SubCell"/>
</dbReference>
<dbReference type="Proteomes" id="UP000019377">
    <property type="component" value="Unassembled WGS sequence"/>
</dbReference>
<feature type="region of interest" description="Disordered" evidence="9">
    <location>
        <begin position="697"/>
        <end position="1191"/>
    </location>
</feature>
<evidence type="ECO:0000256" key="8">
    <source>
        <dbReference type="ARBA" id="ARBA00031347"/>
    </source>
</evidence>
<dbReference type="OMA" id="RYIDLWR"/>
<evidence type="ECO:0000256" key="1">
    <source>
        <dbReference type="ARBA" id="ARBA00004395"/>
    </source>
</evidence>
<feature type="compositionally biased region" description="Low complexity" evidence="9">
    <location>
        <begin position="1159"/>
        <end position="1173"/>
    </location>
</feature>
<feature type="compositionally biased region" description="Basic and acidic residues" evidence="9">
    <location>
        <begin position="911"/>
        <end position="936"/>
    </location>
</feature>
<protein>
    <recommendedName>
        <fullName evidence="3">Conserved oligomeric Golgi complex subunit 8</fullName>
    </recommendedName>
    <alternativeName>
        <fullName evidence="8">Component of oligomeric Golgi complex 8</fullName>
    </alternativeName>
</protein>
<feature type="compositionally biased region" description="Basic residues" evidence="9">
    <location>
        <begin position="1180"/>
        <end position="1191"/>
    </location>
</feature>
<dbReference type="HOGENOM" id="CLU_271827_0_0_1"/>
<dbReference type="AlphaFoldDB" id="V5ESU8"/>
<comment type="subcellular location">
    <subcellularLocation>
        <location evidence="1">Golgi apparatus membrane</location>
        <topology evidence="1">Peripheral membrane protein</topology>
    </subcellularLocation>
</comment>
<dbReference type="Pfam" id="PF04124">
    <property type="entry name" value="Dor1"/>
    <property type="match status" value="1"/>
</dbReference>
<keyword evidence="7" id="KW-0472">Membrane</keyword>
<feature type="compositionally biased region" description="Acidic residues" evidence="9">
    <location>
        <begin position="1135"/>
        <end position="1157"/>
    </location>
</feature>